<evidence type="ECO:0000313" key="1">
    <source>
        <dbReference type="EMBL" id="OAP97021.1"/>
    </source>
</evidence>
<name>A0A179C0Q5_RHILE</name>
<gene>
    <name evidence="1" type="ORF">A4U53_37355</name>
</gene>
<dbReference type="EMBL" id="LWBS01000021">
    <property type="protein sequence ID" value="OAP97021.1"/>
    <property type="molecule type" value="Genomic_DNA"/>
</dbReference>
<sequence length="73" mass="8492">MERSWWLGDLLAFAAGELLPHRLDHLPLTRDDLQGLGDVFAQLRQLARTATRAARRGRDNDTLARQMFREWFA</sequence>
<reference evidence="1" key="1">
    <citation type="submission" date="2016-04" db="EMBL/GenBank/DDBJ databases">
        <title>Fast-growing isolate from the root nodules of Vavilovia formosa.</title>
        <authorList>
            <person name="Kimeklis A."/>
            <person name="Safronova V."/>
            <person name="Belimov A."/>
            <person name="Andronov E."/>
        </authorList>
    </citation>
    <scope>NUCLEOTIDE SEQUENCE [LARGE SCALE GENOMIC DNA]</scope>
    <source>
        <strain evidence="1">Vaf-46</strain>
    </source>
</reference>
<dbReference type="AlphaFoldDB" id="A0A179C0Q5"/>
<proteinExistence type="predicted"/>
<organism evidence="1">
    <name type="scientific">Rhizobium leguminosarum</name>
    <dbReference type="NCBI Taxonomy" id="384"/>
    <lineage>
        <taxon>Bacteria</taxon>
        <taxon>Pseudomonadati</taxon>
        <taxon>Pseudomonadota</taxon>
        <taxon>Alphaproteobacteria</taxon>
        <taxon>Hyphomicrobiales</taxon>
        <taxon>Rhizobiaceae</taxon>
        <taxon>Rhizobium/Agrobacterium group</taxon>
        <taxon>Rhizobium</taxon>
    </lineage>
</organism>
<accession>A0A179C0Q5</accession>
<protein>
    <submittedName>
        <fullName evidence="1">Uncharacterized protein</fullName>
    </submittedName>
</protein>
<comment type="caution">
    <text evidence="1">The sequence shown here is derived from an EMBL/GenBank/DDBJ whole genome shotgun (WGS) entry which is preliminary data.</text>
</comment>